<name>A0A512MA23_9BACT</name>
<comment type="caution">
    <text evidence="2">The sequence shown here is derived from an EMBL/GenBank/DDBJ whole genome shotgun (WGS) entry which is preliminary data.</text>
</comment>
<sequence length="404" mass="46812">MRWLQTLHEQWMAARKRRVTLAARAFRRDWEGLLDEAGITSAEDRQTALREAQNLSQLRLIAFKSKPRYIDKIEIPLEAEAWLHGRFGSSPGGEVQQRALAVVDRWAAEPHPLLSDLWLGLCGRLKAEFSIPRVVEPFRWLEAERVDELLRLMFHLTSREWPEGTLVRDASTRLGHGSKYLEEEQSFIERALAQLFGREMPLEALGIQTSNSVLHYCGPMVLHYEDHTKVLDLRYEAALSAVELEKVVHITTTAERLLTVENRKTTFLQLARADEARSTLMVASSFPTQAVRLLLQKLPREIPHYHFGDTDPSGWDILRRMREVSGREVQPFQMRWRSDENSWFLTSRDRQVIERLMHDPQMADCQADLQPMLDSKRRGDFEQESLPPVLLRAWPFFTSAPPSL</sequence>
<dbReference type="AlphaFoldDB" id="A0A512MA23"/>
<evidence type="ECO:0000313" key="2">
    <source>
        <dbReference type="EMBL" id="GEP43572.1"/>
    </source>
</evidence>
<keyword evidence="3" id="KW-1185">Reference proteome</keyword>
<feature type="domain" description="Wadjet protein JetD C-terminal" evidence="1">
    <location>
        <begin position="215"/>
        <end position="387"/>
    </location>
</feature>
<evidence type="ECO:0000313" key="3">
    <source>
        <dbReference type="Proteomes" id="UP000321577"/>
    </source>
</evidence>
<proteinExistence type="predicted"/>
<dbReference type="InterPro" id="IPR024534">
    <property type="entry name" value="JetD_C"/>
</dbReference>
<dbReference type="GO" id="GO:0003677">
    <property type="term" value="F:DNA binding"/>
    <property type="evidence" value="ECO:0007669"/>
    <property type="project" value="InterPro"/>
</dbReference>
<dbReference type="SUPFAM" id="SSF56726">
    <property type="entry name" value="DNA topoisomerase IV, alpha subunit"/>
    <property type="match status" value="1"/>
</dbReference>
<dbReference type="Proteomes" id="UP000321577">
    <property type="component" value="Unassembled WGS sequence"/>
</dbReference>
<organism evidence="2 3">
    <name type="scientific">Brevifollis gellanilyticus</name>
    <dbReference type="NCBI Taxonomy" id="748831"/>
    <lineage>
        <taxon>Bacteria</taxon>
        <taxon>Pseudomonadati</taxon>
        <taxon>Verrucomicrobiota</taxon>
        <taxon>Verrucomicrobiia</taxon>
        <taxon>Verrucomicrobiales</taxon>
        <taxon>Verrucomicrobiaceae</taxon>
    </lineage>
</organism>
<protein>
    <recommendedName>
        <fullName evidence="1">Wadjet protein JetD C-terminal domain-containing protein</fullName>
    </recommendedName>
</protein>
<dbReference type="EMBL" id="BKAG01000019">
    <property type="protein sequence ID" value="GEP43572.1"/>
    <property type="molecule type" value="Genomic_DNA"/>
</dbReference>
<reference evidence="2 3" key="1">
    <citation type="submission" date="2019-07" db="EMBL/GenBank/DDBJ databases">
        <title>Whole genome shotgun sequence of Brevifollis gellanilyticus NBRC 108608.</title>
        <authorList>
            <person name="Hosoyama A."/>
            <person name="Uohara A."/>
            <person name="Ohji S."/>
            <person name="Ichikawa N."/>
        </authorList>
    </citation>
    <scope>NUCLEOTIDE SEQUENCE [LARGE SCALE GENOMIC DNA]</scope>
    <source>
        <strain evidence="2 3">NBRC 108608</strain>
    </source>
</reference>
<dbReference type="InterPro" id="IPR036078">
    <property type="entry name" value="Spo11/TopoVI_A_sf"/>
</dbReference>
<dbReference type="Gene3D" id="3.40.1360.10">
    <property type="match status" value="1"/>
</dbReference>
<gene>
    <name evidence="2" type="ORF">BGE01nite_28630</name>
</gene>
<dbReference type="OrthoDB" id="186173at2"/>
<dbReference type="GO" id="GO:0005694">
    <property type="term" value="C:chromosome"/>
    <property type="evidence" value="ECO:0007669"/>
    <property type="project" value="InterPro"/>
</dbReference>
<dbReference type="Pfam" id="PF09983">
    <property type="entry name" value="JetD_C"/>
    <property type="match status" value="1"/>
</dbReference>
<evidence type="ECO:0000259" key="1">
    <source>
        <dbReference type="Pfam" id="PF09983"/>
    </source>
</evidence>
<dbReference type="RefSeq" id="WP_146851148.1">
    <property type="nucleotide sequence ID" value="NZ_BKAG01000019.1"/>
</dbReference>
<accession>A0A512MA23</accession>